<dbReference type="Proteomes" id="UP000694845">
    <property type="component" value="Unplaced"/>
</dbReference>
<sequence>MEEEFNETEYYKIFNCTSDPSASEMFAYFEHNPGGLACLIIATVITAVQTVIMIDGVIWISKNIPHAERSTSMMWLYSIWPVFCIVFLCGLYIPKAALLSKAGANLFLFPTVYNYLALLVDYFGGEDAMIGKMKDDPVKYNKPPCCCCCPPKKCRGILKRRQYNVLELLVMQVAVVQPLLLFLSETFIIDGTFPMQDPFNYMAPGLYIQILTVISTLTAMQVLGSFSSAFAPRLTQYKYSTGPKFVIVQFALLMCNVQSTLINFIVGAVSCSNPYPYKSRDSMWNGFLVIIESLIFQPICIKNLRTLKGNVLFLPPQLKKSSTYAGSLVKAGGGSLLEKALEATDLNKATEKTPLSIRRSRSSSNLKEGYGSVITV</sequence>
<gene>
    <name evidence="7" type="primary">LOC110986877</name>
</gene>
<dbReference type="GO" id="GO:0016020">
    <property type="term" value="C:membrane"/>
    <property type="evidence" value="ECO:0007669"/>
    <property type="project" value="UniProtKB-SubCell"/>
</dbReference>
<dbReference type="SMART" id="SM01417">
    <property type="entry name" value="Solute_trans_a"/>
    <property type="match status" value="1"/>
</dbReference>
<proteinExistence type="predicted"/>
<dbReference type="PANTHER" id="PTHR23423">
    <property type="entry name" value="ORGANIC SOLUTE TRANSPORTER-RELATED"/>
    <property type="match status" value="1"/>
</dbReference>
<dbReference type="OrthoDB" id="5832279at2759"/>
<evidence type="ECO:0000256" key="1">
    <source>
        <dbReference type="ARBA" id="ARBA00004141"/>
    </source>
</evidence>
<organism evidence="6 7">
    <name type="scientific">Acanthaster planci</name>
    <name type="common">Crown-of-thorns starfish</name>
    <dbReference type="NCBI Taxonomy" id="133434"/>
    <lineage>
        <taxon>Eukaryota</taxon>
        <taxon>Metazoa</taxon>
        <taxon>Echinodermata</taxon>
        <taxon>Eleutherozoa</taxon>
        <taxon>Asterozoa</taxon>
        <taxon>Asteroidea</taxon>
        <taxon>Valvatacea</taxon>
        <taxon>Valvatida</taxon>
        <taxon>Acanthasteridae</taxon>
        <taxon>Acanthaster</taxon>
    </lineage>
</organism>
<keyword evidence="6" id="KW-1185">Reference proteome</keyword>
<feature type="transmembrane region" description="Helical" evidence="5">
    <location>
        <begin position="106"/>
        <end position="124"/>
    </location>
</feature>
<reference evidence="7" key="1">
    <citation type="submission" date="2025-08" db="UniProtKB">
        <authorList>
            <consortium name="RefSeq"/>
        </authorList>
    </citation>
    <scope>IDENTIFICATION</scope>
</reference>
<feature type="transmembrane region" description="Helical" evidence="5">
    <location>
        <begin position="282"/>
        <end position="301"/>
    </location>
</feature>
<dbReference type="AlphaFoldDB" id="A0A8B7ZIX8"/>
<protein>
    <submittedName>
        <fullName evidence="7">Organic solute transporter subunit alpha-like</fullName>
    </submittedName>
</protein>
<comment type="subcellular location">
    <subcellularLocation>
        <location evidence="1">Membrane</location>
        <topology evidence="1">Multi-pass membrane protein</topology>
    </subcellularLocation>
</comment>
<evidence type="ECO:0000313" key="7">
    <source>
        <dbReference type="RefSeq" id="XP_022104840.1"/>
    </source>
</evidence>
<evidence type="ECO:0000256" key="2">
    <source>
        <dbReference type="ARBA" id="ARBA00022692"/>
    </source>
</evidence>
<dbReference type="OMA" id="WPVFCIV"/>
<feature type="transmembrane region" description="Helical" evidence="5">
    <location>
        <begin position="73"/>
        <end position="94"/>
    </location>
</feature>
<name>A0A8B7ZIX8_ACAPL</name>
<evidence type="ECO:0000256" key="3">
    <source>
        <dbReference type="ARBA" id="ARBA00022989"/>
    </source>
</evidence>
<accession>A0A8B7ZIX8</accession>
<dbReference type="InterPro" id="IPR005178">
    <property type="entry name" value="Ostalpha/TMEM184C"/>
</dbReference>
<evidence type="ECO:0000313" key="6">
    <source>
        <dbReference type="Proteomes" id="UP000694845"/>
    </source>
</evidence>
<evidence type="ECO:0000256" key="5">
    <source>
        <dbReference type="SAM" id="Phobius"/>
    </source>
</evidence>
<dbReference type="Pfam" id="PF03619">
    <property type="entry name" value="Solute_trans_a"/>
    <property type="match status" value="1"/>
</dbReference>
<keyword evidence="4 5" id="KW-0472">Membrane</keyword>
<dbReference type="KEGG" id="aplc:110986877"/>
<feature type="transmembrane region" description="Helical" evidence="5">
    <location>
        <begin position="165"/>
        <end position="189"/>
    </location>
</feature>
<keyword evidence="2 5" id="KW-0812">Transmembrane</keyword>
<evidence type="ECO:0000256" key="4">
    <source>
        <dbReference type="ARBA" id="ARBA00023136"/>
    </source>
</evidence>
<dbReference type="RefSeq" id="XP_022104840.1">
    <property type="nucleotide sequence ID" value="XM_022249148.1"/>
</dbReference>
<keyword evidence="3 5" id="KW-1133">Transmembrane helix</keyword>
<feature type="transmembrane region" description="Helical" evidence="5">
    <location>
        <begin position="201"/>
        <end position="224"/>
    </location>
</feature>
<feature type="transmembrane region" description="Helical" evidence="5">
    <location>
        <begin position="34"/>
        <end position="61"/>
    </location>
</feature>
<feature type="transmembrane region" description="Helical" evidence="5">
    <location>
        <begin position="245"/>
        <end position="270"/>
    </location>
</feature>
<dbReference type="GeneID" id="110986877"/>